<feature type="transmembrane region" description="Helical" evidence="1">
    <location>
        <begin position="82"/>
        <end position="100"/>
    </location>
</feature>
<feature type="transmembrane region" description="Helical" evidence="1">
    <location>
        <begin position="106"/>
        <end position="125"/>
    </location>
</feature>
<keyword evidence="1" id="KW-0812">Transmembrane</keyword>
<accession>A0A560WA91</accession>
<feature type="transmembrane region" description="Helical" evidence="1">
    <location>
        <begin position="19"/>
        <end position="38"/>
    </location>
</feature>
<keyword evidence="1" id="KW-0472">Membrane</keyword>
<name>A0A560WA91_9MICO</name>
<evidence type="ECO:0000256" key="1">
    <source>
        <dbReference type="SAM" id="Phobius"/>
    </source>
</evidence>
<comment type="caution">
    <text evidence="2">The sequence shown here is derived from an EMBL/GenBank/DDBJ whole genome shotgun (WGS) entry which is preliminary data.</text>
</comment>
<feature type="transmembrane region" description="Helical" evidence="1">
    <location>
        <begin position="132"/>
        <end position="150"/>
    </location>
</feature>
<gene>
    <name evidence="2" type="ORF">FB557_1944</name>
</gene>
<evidence type="ECO:0000313" key="3">
    <source>
        <dbReference type="Proteomes" id="UP000315628"/>
    </source>
</evidence>
<keyword evidence="3" id="KW-1185">Reference proteome</keyword>
<dbReference type="RefSeq" id="WP_144857393.1">
    <property type="nucleotide sequence ID" value="NZ_BAAAYT010000005.1"/>
</dbReference>
<proteinExistence type="predicted"/>
<organism evidence="2 3">
    <name type="scientific">Marihabitans asiaticum</name>
    <dbReference type="NCBI Taxonomy" id="415218"/>
    <lineage>
        <taxon>Bacteria</taxon>
        <taxon>Bacillati</taxon>
        <taxon>Actinomycetota</taxon>
        <taxon>Actinomycetes</taxon>
        <taxon>Micrococcales</taxon>
        <taxon>Intrasporangiaceae</taxon>
        <taxon>Marihabitans</taxon>
    </lineage>
</organism>
<feature type="transmembrane region" description="Helical" evidence="1">
    <location>
        <begin position="156"/>
        <end position="176"/>
    </location>
</feature>
<sequence length="184" mass="18902">MPADPAEAARPPIAARMNALIYAVLGTLWWLLALAGGFVSSTAIWVAVGFFIGAYLVLVAVRQADDERIEDLGDRRRLWWRIVIAAVLATGLVVTIGLAVDRPQLILPLAAVIFGQHLIPLALVLDWAPFRTMGLAATAAGIGGIAAAVLSGPGAAALVAGGLVGLVCWAGSMGLASRSAGIDS</sequence>
<dbReference type="AlphaFoldDB" id="A0A560WA91"/>
<reference evidence="2 3" key="1">
    <citation type="submission" date="2019-06" db="EMBL/GenBank/DDBJ databases">
        <title>Sequencing the genomes of 1000 actinobacteria strains.</title>
        <authorList>
            <person name="Klenk H.-P."/>
        </authorList>
    </citation>
    <scope>NUCLEOTIDE SEQUENCE [LARGE SCALE GENOMIC DNA]</scope>
    <source>
        <strain evidence="2 3">DSM 18935</strain>
    </source>
</reference>
<keyword evidence="1" id="KW-1133">Transmembrane helix</keyword>
<evidence type="ECO:0000313" key="2">
    <source>
        <dbReference type="EMBL" id="TWD14532.1"/>
    </source>
</evidence>
<feature type="transmembrane region" description="Helical" evidence="1">
    <location>
        <begin position="44"/>
        <end position="61"/>
    </location>
</feature>
<dbReference type="Proteomes" id="UP000315628">
    <property type="component" value="Unassembled WGS sequence"/>
</dbReference>
<protein>
    <submittedName>
        <fullName evidence="2">Uncharacterized protein</fullName>
    </submittedName>
</protein>
<dbReference type="EMBL" id="VIUW01000003">
    <property type="protein sequence ID" value="TWD14532.1"/>
    <property type="molecule type" value="Genomic_DNA"/>
</dbReference>